<reference evidence="4 5" key="1">
    <citation type="journal article" date="2016" name="Front. Microbiol.">
        <title>Genomic Resource of Rice Seed Associated Bacteria.</title>
        <authorList>
            <person name="Midha S."/>
            <person name="Bansal K."/>
            <person name="Sharma S."/>
            <person name="Kumar N."/>
            <person name="Patil P.P."/>
            <person name="Chaudhry V."/>
            <person name="Patil P.B."/>
        </authorList>
    </citation>
    <scope>NUCLEOTIDE SEQUENCE [LARGE SCALE GENOMIC DNA]</scope>
    <source>
        <strain evidence="2 5">NS263</strain>
        <strain evidence="3 4">NS359</strain>
    </source>
</reference>
<dbReference type="PATRIC" id="fig|465820.3.peg.2786"/>
<organism evidence="3 4">
    <name type="scientific">Curtobacterium oceanosedimentum</name>
    <dbReference type="NCBI Taxonomy" id="465820"/>
    <lineage>
        <taxon>Bacteria</taxon>
        <taxon>Bacillati</taxon>
        <taxon>Actinomycetota</taxon>
        <taxon>Actinomycetes</taxon>
        <taxon>Micrococcales</taxon>
        <taxon>Microbacteriaceae</taxon>
        <taxon>Curtobacterium</taxon>
    </lineage>
</organism>
<dbReference type="SMART" id="SM00507">
    <property type="entry name" value="HNHc"/>
    <property type="match status" value="1"/>
</dbReference>
<protein>
    <submittedName>
        <fullName evidence="3">HNH endonuclease</fullName>
    </submittedName>
</protein>
<evidence type="ECO:0000313" key="5">
    <source>
        <dbReference type="Proteomes" id="UP000078335"/>
    </source>
</evidence>
<dbReference type="GO" id="GO:0008270">
    <property type="term" value="F:zinc ion binding"/>
    <property type="evidence" value="ECO:0007669"/>
    <property type="project" value="InterPro"/>
</dbReference>
<dbReference type="PANTHER" id="PTHR33877:SF2">
    <property type="entry name" value="OS07G0170200 PROTEIN"/>
    <property type="match status" value="1"/>
</dbReference>
<dbReference type="CDD" id="cd00085">
    <property type="entry name" value="HNHc"/>
    <property type="match status" value="1"/>
</dbReference>
<keyword evidence="5" id="KW-1185">Reference proteome</keyword>
<keyword evidence="3" id="KW-0378">Hydrolase</keyword>
<evidence type="ECO:0000259" key="1">
    <source>
        <dbReference type="SMART" id="SM00507"/>
    </source>
</evidence>
<dbReference type="OrthoDB" id="9802901at2"/>
<dbReference type="EMBL" id="LDRC01000099">
    <property type="protein sequence ID" value="KTR47950.1"/>
    <property type="molecule type" value="Genomic_DNA"/>
</dbReference>
<evidence type="ECO:0000313" key="3">
    <source>
        <dbReference type="EMBL" id="KTR47950.1"/>
    </source>
</evidence>
<dbReference type="EMBL" id="LDRB01000071">
    <property type="protein sequence ID" value="KTR38655.1"/>
    <property type="molecule type" value="Genomic_DNA"/>
</dbReference>
<dbReference type="Gene3D" id="1.10.30.50">
    <property type="match status" value="1"/>
</dbReference>
<evidence type="ECO:0000313" key="2">
    <source>
        <dbReference type="EMBL" id="KTR38655.1"/>
    </source>
</evidence>
<evidence type="ECO:0000313" key="4">
    <source>
        <dbReference type="Proteomes" id="UP000072763"/>
    </source>
</evidence>
<dbReference type="STRING" id="465820.NS263_12760"/>
<dbReference type="InterPro" id="IPR002711">
    <property type="entry name" value="HNH"/>
</dbReference>
<dbReference type="GO" id="GO:0003676">
    <property type="term" value="F:nucleic acid binding"/>
    <property type="evidence" value="ECO:0007669"/>
    <property type="project" value="InterPro"/>
</dbReference>
<comment type="caution">
    <text evidence="3">The sequence shown here is derived from an EMBL/GenBank/DDBJ whole genome shotgun (WGS) entry which is preliminary data.</text>
</comment>
<dbReference type="InterPro" id="IPR052892">
    <property type="entry name" value="NA-targeting_endonuclease"/>
</dbReference>
<dbReference type="Pfam" id="PF01844">
    <property type="entry name" value="HNH"/>
    <property type="match status" value="1"/>
</dbReference>
<gene>
    <name evidence="2" type="ORF">NS263_12760</name>
    <name evidence="3" type="ORF">NS359_14945</name>
</gene>
<dbReference type="PANTHER" id="PTHR33877">
    <property type="entry name" value="SLL1193 PROTEIN"/>
    <property type="match status" value="1"/>
</dbReference>
<dbReference type="RefSeq" id="WP_058729644.1">
    <property type="nucleotide sequence ID" value="NZ_LDRB01000071.1"/>
</dbReference>
<keyword evidence="3" id="KW-0255">Endonuclease</keyword>
<name>A0A147DMA0_9MICO</name>
<dbReference type="Proteomes" id="UP000078335">
    <property type="component" value="Unassembled WGS sequence"/>
</dbReference>
<feature type="domain" description="HNH nuclease" evidence="1">
    <location>
        <begin position="70"/>
        <end position="119"/>
    </location>
</feature>
<dbReference type="GO" id="GO:0004519">
    <property type="term" value="F:endonuclease activity"/>
    <property type="evidence" value="ECO:0007669"/>
    <property type="project" value="UniProtKB-KW"/>
</dbReference>
<dbReference type="Proteomes" id="UP000072763">
    <property type="component" value="Unassembled WGS sequence"/>
</dbReference>
<keyword evidence="3" id="KW-0540">Nuclease</keyword>
<dbReference type="InterPro" id="IPR003615">
    <property type="entry name" value="HNH_nuc"/>
</dbReference>
<dbReference type="AlphaFoldDB" id="A0A147DMA0"/>
<proteinExistence type="predicted"/>
<accession>A0A147DMA0</accession>
<sequence>MRTLVLNAGYEPLAVISDRRALVLVMNQKAAVIAADIDHPVTGSTASFDRPSVIILTRYVRIPHARLVPVSRRGVLRRDANRCAYCDRHATTIDHVQPRSRGGQDSWENLVACCLACNNTKGDRTPQEMGWRLRFRPKAPHGASWVVRGIERPQSEWDEYLVAA</sequence>